<dbReference type="EMBL" id="JBEAFC010000008">
    <property type="protein sequence ID" value="KAL1544864.1"/>
    <property type="molecule type" value="Genomic_DNA"/>
</dbReference>
<gene>
    <name evidence="1" type="ORF">AAHA92_21663</name>
</gene>
<reference evidence="1 2" key="1">
    <citation type="submission" date="2024-06" db="EMBL/GenBank/DDBJ databases">
        <title>A chromosome level genome sequence of Diviner's sage (Salvia divinorum).</title>
        <authorList>
            <person name="Ford S.A."/>
            <person name="Ro D.-K."/>
            <person name="Ness R.W."/>
            <person name="Phillips M.A."/>
        </authorList>
    </citation>
    <scope>NUCLEOTIDE SEQUENCE [LARGE SCALE GENOMIC DNA]</scope>
    <source>
        <strain evidence="1">SAF-2024a</strain>
        <tissue evidence="1">Leaf</tissue>
    </source>
</reference>
<comment type="caution">
    <text evidence="1">The sequence shown here is derived from an EMBL/GenBank/DDBJ whole genome shotgun (WGS) entry which is preliminary data.</text>
</comment>
<sequence>MCTLSPTPKFEAGHDVGFTAASAPPRRLYCGVATDSRFRAVSVRAGLCGPPPLPSSRPLRHHRRSSFGVLTSTAPIAAVGLQTSLSALHRDVHACMSYGCMNYEMKKGKAAVGRGGARVVLLFWARGSSPFLLECCWERIVRLRSVWKCRGLLLFNEALSLPLKRILKWPTRWLTRLISRAEWAGSRGCWAEYQFVCDLGFLMRFPVTRNVSVY</sequence>
<evidence type="ECO:0000313" key="2">
    <source>
        <dbReference type="Proteomes" id="UP001567538"/>
    </source>
</evidence>
<keyword evidence="2" id="KW-1185">Reference proteome</keyword>
<organism evidence="1 2">
    <name type="scientific">Salvia divinorum</name>
    <name type="common">Maria pastora</name>
    <name type="synonym">Diviner's sage</name>
    <dbReference type="NCBI Taxonomy" id="28513"/>
    <lineage>
        <taxon>Eukaryota</taxon>
        <taxon>Viridiplantae</taxon>
        <taxon>Streptophyta</taxon>
        <taxon>Embryophyta</taxon>
        <taxon>Tracheophyta</taxon>
        <taxon>Spermatophyta</taxon>
        <taxon>Magnoliopsida</taxon>
        <taxon>eudicotyledons</taxon>
        <taxon>Gunneridae</taxon>
        <taxon>Pentapetalae</taxon>
        <taxon>asterids</taxon>
        <taxon>lamiids</taxon>
        <taxon>Lamiales</taxon>
        <taxon>Lamiaceae</taxon>
        <taxon>Nepetoideae</taxon>
        <taxon>Mentheae</taxon>
        <taxon>Salviinae</taxon>
        <taxon>Salvia</taxon>
        <taxon>Salvia subgen. Calosphace</taxon>
    </lineage>
</organism>
<accession>A0ABD1GL63</accession>
<evidence type="ECO:0000313" key="1">
    <source>
        <dbReference type="EMBL" id="KAL1544864.1"/>
    </source>
</evidence>
<proteinExistence type="predicted"/>
<name>A0ABD1GL63_SALDI</name>
<dbReference type="AlphaFoldDB" id="A0ABD1GL63"/>
<dbReference type="Proteomes" id="UP001567538">
    <property type="component" value="Unassembled WGS sequence"/>
</dbReference>
<protein>
    <submittedName>
        <fullName evidence="1">Uncharacterized protein</fullName>
    </submittedName>
</protein>